<feature type="binding site" evidence="8">
    <location>
        <begin position="91"/>
        <end position="92"/>
    </location>
    <ligand>
        <name>substrate</name>
    </ligand>
</feature>
<feature type="site" description="Could be important to modulate the pK values of the two catalytic cysteine residues" evidence="8">
    <location>
        <position position="212"/>
    </location>
</feature>
<comment type="function">
    <text evidence="8">Catalyzes the stereoinversion of LL-2,6-diaminopimelate (L,L-DAP) to meso-diaminopimelate (meso-DAP), a precursor of L-lysine and an essential component of the bacterial peptidoglycan.</text>
</comment>
<keyword evidence="5 8" id="KW-0457">Lysine biosynthesis</keyword>
<dbReference type="EMBL" id="BAAAZR010000008">
    <property type="protein sequence ID" value="GAA3811689.1"/>
    <property type="molecule type" value="Genomic_DNA"/>
</dbReference>
<feature type="binding site" evidence="8">
    <location>
        <position position="162"/>
    </location>
    <ligand>
        <name>substrate</name>
    </ligand>
</feature>
<sequence length="281" mass="29205">MRFVKGHGTENDFVILPDRDGSLELPASLVTSLCDRRTGIGADGVLRVVPAKLSAEAVEIADRAREAGRHGDAEWFMDYRNADGGVAEMCGNGLRVFARYLVDAGLADPGEFDVVTRAGVRRVRLASSGDVTVDMGRPSILGESQATVGSAEYTGLVVDMGNPHLACVTGDPVTRLDLTAQPGFDPAVFPQGVNVEVLNAVGERRVVMRVFERGSGETRSCGTGAVAAAVAAAHQAGEQTGTWTVEVLGGLLTVTLDGNTSQLTGPAVLVASGEFPALALA</sequence>
<feature type="binding site" evidence="8">
    <location>
        <position position="11"/>
    </location>
    <ligand>
        <name>substrate</name>
    </ligand>
</feature>
<evidence type="ECO:0000256" key="2">
    <source>
        <dbReference type="ARBA" id="ARBA00010219"/>
    </source>
</evidence>
<comment type="similarity">
    <text evidence="2 8">Belongs to the diaminopimelate epimerase family.</text>
</comment>
<evidence type="ECO:0000256" key="6">
    <source>
        <dbReference type="ARBA" id="ARBA00023235"/>
    </source>
</evidence>
<accession>A0ABP7I7R8</accession>
<feature type="active site" description="Proton acceptor" evidence="8">
    <location>
        <position position="221"/>
    </location>
</feature>
<dbReference type="PANTHER" id="PTHR31689:SF0">
    <property type="entry name" value="DIAMINOPIMELATE EPIMERASE"/>
    <property type="match status" value="1"/>
</dbReference>
<evidence type="ECO:0000313" key="11">
    <source>
        <dbReference type="Proteomes" id="UP001500888"/>
    </source>
</evidence>
<keyword evidence="8" id="KW-0963">Cytoplasm</keyword>
<feature type="binding site" evidence="8">
    <location>
        <begin position="222"/>
        <end position="223"/>
    </location>
    <ligand>
        <name>substrate</name>
    </ligand>
</feature>
<name>A0ABP7I7R8_9ACTN</name>
<reference evidence="11" key="1">
    <citation type="journal article" date="2019" name="Int. J. Syst. Evol. Microbiol.">
        <title>The Global Catalogue of Microorganisms (GCM) 10K type strain sequencing project: providing services to taxonomists for standard genome sequencing and annotation.</title>
        <authorList>
            <consortium name="The Broad Institute Genomics Platform"/>
            <consortium name="The Broad Institute Genome Sequencing Center for Infectious Disease"/>
            <person name="Wu L."/>
            <person name="Ma J."/>
        </authorList>
    </citation>
    <scope>NUCLEOTIDE SEQUENCE [LARGE SCALE GENOMIC DNA]</scope>
    <source>
        <strain evidence="11">JCM 16908</strain>
    </source>
</reference>
<evidence type="ECO:0000256" key="3">
    <source>
        <dbReference type="ARBA" id="ARBA00013080"/>
    </source>
</evidence>
<dbReference type="InterPro" id="IPR018510">
    <property type="entry name" value="DAP_epimerase_AS"/>
</dbReference>
<comment type="pathway">
    <text evidence="1 8">Amino-acid biosynthesis; L-lysine biosynthesis via DAP pathway; DL-2,6-diaminopimelate from LL-2,6-diaminopimelate: step 1/1.</text>
</comment>
<dbReference type="EC" id="5.1.1.7" evidence="3 8"/>
<comment type="subunit">
    <text evidence="8">Homodimer.</text>
</comment>
<dbReference type="Pfam" id="PF01678">
    <property type="entry name" value="DAP_epimerase"/>
    <property type="match status" value="2"/>
</dbReference>
<keyword evidence="4 8" id="KW-0028">Amino-acid biosynthesis</keyword>
<dbReference type="PROSITE" id="PS01326">
    <property type="entry name" value="DAP_EPIMERASE"/>
    <property type="match status" value="1"/>
</dbReference>
<evidence type="ECO:0000256" key="8">
    <source>
        <dbReference type="HAMAP-Rule" id="MF_00197"/>
    </source>
</evidence>
<dbReference type="Gene3D" id="3.10.310.10">
    <property type="entry name" value="Diaminopimelate Epimerase, Chain A, domain 1"/>
    <property type="match status" value="2"/>
</dbReference>
<evidence type="ECO:0000256" key="7">
    <source>
        <dbReference type="ARBA" id="ARBA00051712"/>
    </source>
</evidence>
<evidence type="ECO:0000256" key="1">
    <source>
        <dbReference type="ARBA" id="ARBA00005196"/>
    </source>
</evidence>
<comment type="caution">
    <text evidence="10">The sequence shown here is derived from an EMBL/GenBank/DDBJ whole genome shotgun (WGS) entry which is preliminary data.</text>
</comment>
<gene>
    <name evidence="8 10" type="primary">dapF</name>
    <name evidence="10" type="ORF">GCM10022226_35350</name>
</gene>
<dbReference type="SUPFAM" id="SSF54506">
    <property type="entry name" value="Diaminopimelate epimerase-like"/>
    <property type="match status" value="2"/>
</dbReference>
<dbReference type="HAMAP" id="MF_00197">
    <property type="entry name" value="DAP_epimerase"/>
    <property type="match status" value="1"/>
</dbReference>
<evidence type="ECO:0000256" key="9">
    <source>
        <dbReference type="PROSITE-ProRule" id="PRU10125"/>
    </source>
</evidence>
<evidence type="ECO:0000256" key="4">
    <source>
        <dbReference type="ARBA" id="ARBA00022605"/>
    </source>
</evidence>
<feature type="active site" evidence="9">
    <location>
        <position position="90"/>
    </location>
</feature>
<comment type="caution">
    <text evidence="8">Lacks conserved residue(s) required for the propagation of feature annotation.</text>
</comment>
<organism evidence="10 11">
    <name type="scientific">Sphaerisporangium flaviroseum</name>
    <dbReference type="NCBI Taxonomy" id="509199"/>
    <lineage>
        <taxon>Bacteria</taxon>
        <taxon>Bacillati</taxon>
        <taxon>Actinomycetota</taxon>
        <taxon>Actinomycetes</taxon>
        <taxon>Streptosporangiales</taxon>
        <taxon>Streptosporangiaceae</taxon>
        <taxon>Sphaerisporangium</taxon>
    </lineage>
</organism>
<dbReference type="Proteomes" id="UP001500888">
    <property type="component" value="Unassembled WGS sequence"/>
</dbReference>
<feature type="binding site" evidence="8">
    <location>
        <position position="194"/>
    </location>
    <ligand>
        <name>substrate</name>
    </ligand>
</feature>
<dbReference type="InterPro" id="IPR001653">
    <property type="entry name" value="DAP_epimerase_DapF"/>
</dbReference>
<feature type="binding site" evidence="8">
    <location>
        <position position="81"/>
    </location>
    <ligand>
        <name>substrate</name>
    </ligand>
</feature>
<evidence type="ECO:0000256" key="5">
    <source>
        <dbReference type="ARBA" id="ARBA00023154"/>
    </source>
</evidence>
<feature type="active site" description="Proton donor" evidence="8">
    <location>
        <position position="90"/>
    </location>
</feature>
<comment type="subcellular location">
    <subcellularLocation>
        <location evidence="8">Cytoplasm</location>
    </subcellularLocation>
</comment>
<keyword evidence="6 8" id="KW-0413">Isomerase</keyword>
<keyword evidence="11" id="KW-1185">Reference proteome</keyword>
<dbReference type="NCBIfam" id="TIGR00652">
    <property type="entry name" value="DapF"/>
    <property type="match status" value="1"/>
</dbReference>
<evidence type="ECO:0000313" key="10">
    <source>
        <dbReference type="EMBL" id="GAA3811689.1"/>
    </source>
</evidence>
<feature type="site" description="Could be important to modulate the pK values of the two catalytic cysteine residues" evidence="8">
    <location>
        <position position="164"/>
    </location>
</feature>
<comment type="catalytic activity">
    <reaction evidence="7 8">
        <text>(2S,6S)-2,6-diaminopimelate = meso-2,6-diaminopimelate</text>
        <dbReference type="Rhea" id="RHEA:15393"/>
        <dbReference type="ChEBI" id="CHEBI:57609"/>
        <dbReference type="ChEBI" id="CHEBI:57791"/>
        <dbReference type="EC" id="5.1.1.7"/>
    </reaction>
</comment>
<proteinExistence type="inferred from homology"/>
<protein>
    <recommendedName>
        <fullName evidence="3 8">Diaminopimelate epimerase</fullName>
        <shortName evidence="8">DAP epimerase</shortName>
        <ecNumber evidence="3 8">5.1.1.7</ecNumber>
    </recommendedName>
    <alternativeName>
        <fullName evidence="8">PLP-independent amino acid racemase</fullName>
    </alternativeName>
</protein>
<dbReference type="RefSeq" id="WP_344940591.1">
    <property type="nucleotide sequence ID" value="NZ_BAAAZR010000008.1"/>
</dbReference>
<feature type="binding site" evidence="8">
    <location>
        <begin position="212"/>
        <end position="213"/>
    </location>
    <ligand>
        <name>substrate</name>
    </ligand>
</feature>
<dbReference type="PANTHER" id="PTHR31689">
    <property type="entry name" value="DIAMINOPIMELATE EPIMERASE, CHLOROPLASTIC"/>
    <property type="match status" value="1"/>
</dbReference>